<evidence type="ECO:0000256" key="1">
    <source>
        <dbReference type="ARBA" id="ARBA00022603"/>
    </source>
</evidence>
<dbReference type="Pfam" id="PF08100">
    <property type="entry name" value="Dimerisation"/>
    <property type="match status" value="1"/>
</dbReference>
<dbReference type="InterPro" id="IPR036390">
    <property type="entry name" value="WH_DNA-bd_sf"/>
</dbReference>
<dbReference type="PROSITE" id="PS51683">
    <property type="entry name" value="SAM_OMT_II"/>
    <property type="match status" value="1"/>
</dbReference>
<dbReference type="PIRSF" id="PIRSF005739">
    <property type="entry name" value="O-mtase"/>
    <property type="match status" value="1"/>
</dbReference>
<dbReference type="Proteomes" id="UP000249829">
    <property type="component" value="Unassembled WGS sequence"/>
</dbReference>
<evidence type="ECO:0000256" key="3">
    <source>
        <dbReference type="ARBA" id="ARBA00022691"/>
    </source>
</evidence>
<dbReference type="AlphaFoldDB" id="A0A2V5H9D2"/>
<evidence type="ECO:0000259" key="5">
    <source>
        <dbReference type="Pfam" id="PF00891"/>
    </source>
</evidence>
<feature type="active site" description="Proton acceptor" evidence="4">
    <location>
        <position position="306"/>
    </location>
</feature>
<keyword evidence="8" id="KW-1185">Reference proteome</keyword>
<dbReference type="InterPro" id="IPR012967">
    <property type="entry name" value="COMT_dimerisation"/>
</dbReference>
<feature type="domain" description="O-methyltransferase dimerisation" evidence="6">
    <location>
        <begin position="53"/>
        <end position="126"/>
    </location>
</feature>
<dbReference type="InterPro" id="IPR016461">
    <property type="entry name" value="COMT-like"/>
</dbReference>
<proteinExistence type="predicted"/>
<keyword evidence="3" id="KW-0949">S-adenosyl-L-methionine</keyword>
<feature type="domain" description="O-methyltransferase C-terminal" evidence="5">
    <location>
        <begin position="229"/>
        <end position="376"/>
    </location>
</feature>
<dbReference type="GO" id="GO:0008171">
    <property type="term" value="F:O-methyltransferase activity"/>
    <property type="evidence" value="ECO:0007669"/>
    <property type="project" value="InterPro"/>
</dbReference>
<gene>
    <name evidence="7" type="ORF">BO99DRAFT_383010</name>
</gene>
<accession>A0A2V5H9D2</accession>
<evidence type="ECO:0000259" key="6">
    <source>
        <dbReference type="Pfam" id="PF08100"/>
    </source>
</evidence>
<evidence type="ECO:0000256" key="4">
    <source>
        <dbReference type="PIRSR" id="PIRSR005739-1"/>
    </source>
</evidence>
<protein>
    <submittedName>
        <fullName evidence="7">Putative O-methyltransferase</fullName>
    </submittedName>
</protein>
<evidence type="ECO:0000313" key="7">
    <source>
        <dbReference type="EMBL" id="PYI20201.1"/>
    </source>
</evidence>
<dbReference type="GO" id="GO:0046983">
    <property type="term" value="F:protein dimerization activity"/>
    <property type="evidence" value="ECO:0007669"/>
    <property type="project" value="InterPro"/>
</dbReference>
<evidence type="ECO:0000313" key="8">
    <source>
        <dbReference type="Proteomes" id="UP000249829"/>
    </source>
</evidence>
<dbReference type="PANTHER" id="PTHR43712:SF1">
    <property type="entry name" value="HYPOTHETICAL O-METHYLTRANSFERASE (EUROFUNG)-RELATED"/>
    <property type="match status" value="1"/>
</dbReference>
<name>A0A2V5H9D2_ASPV1</name>
<keyword evidence="1 7" id="KW-0489">Methyltransferase</keyword>
<keyword evidence="2 7" id="KW-0808">Transferase</keyword>
<sequence>MSDFNSQVDEAKASLAQLNTINLDDPTAHRDAILQCQSVIDALQRPGDKALESFTTFTIFPCLRTASDLGIFEKLSHGCLTLQQLAEQTGAESSLLARLMRVVTGTGVVRESSPEAYKATAISNILGTAAFAAGFRMFGNIVPSLQSFPDHLQATQYRNPSDSDSASGIFQSCFHTDRSFFQWLAANPTIARDFNTFQTTKRNQQHWSDSYPVWTRITTGGVDTLDSDAPLLVDVGGGMGHDLCVLKTKFPSPLQTGQIVLQDQRSVIETIPADLRDPTIEYMPYDFFTPQPVQGARVYLLKHIIHNWPDEKVVEILRNVAAGMRSGYSKLWLFGGIVPEMHAPRILARMDIVMMVFMAAMERTERHTTELLRRAGLVVTGADVMMEGYGVIEAMLKA</sequence>
<dbReference type="Gene3D" id="3.40.50.150">
    <property type="entry name" value="Vaccinia Virus protein VP39"/>
    <property type="match status" value="1"/>
</dbReference>
<dbReference type="Pfam" id="PF00891">
    <property type="entry name" value="Methyltransf_2"/>
    <property type="match status" value="1"/>
</dbReference>
<dbReference type="Gene3D" id="1.10.10.10">
    <property type="entry name" value="Winged helix-like DNA-binding domain superfamily/Winged helix DNA-binding domain"/>
    <property type="match status" value="1"/>
</dbReference>
<dbReference type="PANTHER" id="PTHR43712">
    <property type="entry name" value="PUTATIVE (AFU_ORTHOLOGUE AFUA_4G14580)-RELATED"/>
    <property type="match status" value="1"/>
</dbReference>
<evidence type="ECO:0000256" key="2">
    <source>
        <dbReference type="ARBA" id="ARBA00022679"/>
    </source>
</evidence>
<dbReference type="EMBL" id="KZ825127">
    <property type="protein sequence ID" value="PYI20201.1"/>
    <property type="molecule type" value="Genomic_DNA"/>
</dbReference>
<dbReference type="InterPro" id="IPR029063">
    <property type="entry name" value="SAM-dependent_MTases_sf"/>
</dbReference>
<dbReference type="SUPFAM" id="SSF53335">
    <property type="entry name" value="S-adenosyl-L-methionine-dependent methyltransferases"/>
    <property type="match status" value="1"/>
</dbReference>
<dbReference type="GO" id="GO:0044550">
    <property type="term" value="P:secondary metabolite biosynthetic process"/>
    <property type="evidence" value="ECO:0007669"/>
    <property type="project" value="UniProtKB-ARBA"/>
</dbReference>
<dbReference type="InterPro" id="IPR036388">
    <property type="entry name" value="WH-like_DNA-bd_sf"/>
</dbReference>
<reference evidence="7 8" key="1">
    <citation type="submission" date="2018-02" db="EMBL/GenBank/DDBJ databases">
        <title>The genomes of Aspergillus section Nigri reveals drivers in fungal speciation.</title>
        <authorList>
            <consortium name="DOE Joint Genome Institute"/>
            <person name="Vesth T.C."/>
            <person name="Nybo J."/>
            <person name="Theobald S."/>
            <person name="Brandl J."/>
            <person name="Frisvad J.C."/>
            <person name="Nielsen K.F."/>
            <person name="Lyhne E.K."/>
            <person name="Kogle M.E."/>
            <person name="Kuo A."/>
            <person name="Riley R."/>
            <person name="Clum A."/>
            <person name="Nolan M."/>
            <person name="Lipzen A."/>
            <person name="Salamov A."/>
            <person name="Henrissat B."/>
            <person name="Wiebenga A."/>
            <person name="De vries R.P."/>
            <person name="Grigoriev I.V."/>
            <person name="Mortensen U.H."/>
            <person name="Andersen M.R."/>
            <person name="Baker S.E."/>
        </authorList>
    </citation>
    <scope>NUCLEOTIDE SEQUENCE [LARGE SCALE GENOMIC DNA]</scope>
    <source>
        <strain evidence="7 8">CBS 115571</strain>
    </source>
</reference>
<organism evidence="7 8">
    <name type="scientific">Aspergillus violaceofuscus (strain CBS 115571)</name>
    <dbReference type="NCBI Taxonomy" id="1450538"/>
    <lineage>
        <taxon>Eukaryota</taxon>
        <taxon>Fungi</taxon>
        <taxon>Dikarya</taxon>
        <taxon>Ascomycota</taxon>
        <taxon>Pezizomycotina</taxon>
        <taxon>Eurotiomycetes</taxon>
        <taxon>Eurotiomycetidae</taxon>
        <taxon>Eurotiales</taxon>
        <taxon>Aspergillaceae</taxon>
        <taxon>Aspergillus</taxon>
    </lineage>
</organism>
<dbReference type="GO" id="GO:0032259">
    <property type="term" value="P:methylation"/>
    <property type="evidence" value="ECO:0007669"/>
    <property type="project" value="UniProtKB-KW"/>
</dbReference>
<dbReference type="SUPFAM" id="SSF46785">
    <property type="entry name" value="Winged helix' DNA-binding domain"/>
    <property type="match status" value="1"/>
</dbReference>
<dbReference type="InterPro" id="IPR001077">
    <property type="entry name" value="COMT_C"/>
</dbReference>
<dbReference type="OMA" id="HPEHERD"/>